<evidence type="ECO:0000313" key="11">
    <source>
        <dbReference type="Proteomes" id="UP000201169"/>
    </source>
</evidence>
<evidence type="ECO:0000256" key="5">
    <source>
        <dbReference type="ARBA" id="ARBA00022927"/>
    </source>
</evidence>
<evidence type="ECO:0000256" key="1">
    <source>
        <dbReference type="ARBA" id="ARBA00004162"/>
    </source>
</evidence>
<comment type="similarity">
    <text evidence="9">Belongs to the TatA/E family.</text>
</comment>
<dbReference type="KEGG" id="cavi:CAV_0344"/>
<protein>
    <recommendedName>
        <fullName evidence="9">Sec-independent protein translocase protein TatA</fullName>
    </recommendedName>
</protein>
<evidence type="ECO:0000256" key="4">
    <source>
        <dbReference type="ARBA" id="ARBA00022692"/>
    </source>
</evidence>
<name>A0A222MWF5_9BACT</name>
<gene>
    <name evidence="9" type="primary">tatA</name>
    <name evidence="10" type="ORF">CAV_0344</name>
</gene>
<keyword evidence="7 9" id="KW-0811">Translocation</keyword>
<keyword evidence="6 9" id="KW-1133">Transmembrane helix</keyword>
<evidence type="ECO:0000256" key="9">
    <source>
        <dbReference type="HAMAP-Rule" id="MF_00236"/>
    </source>
</evidence>
<dbReference type="InterPro" id="IPR003369">
    <property type="entry name" value="TatA/B/E"/>
</dbReference>
<comment type="subunit">
    <text evidence="9">Forms a complex with TatC.</text>
</comment>
<keyword evidence="8 9" id="KW-0472">Membrane</keyword>
<dbReference type="HAMAP" id="MF_00236">
    <property type="entry name" value="TatA_E"/>
    <property type="match status" value="1"/>
</dbReference>
<evidence type="ECO:0000256" key="3">
    <source>
        <dbReference type="ARBA" id="ARBA00022475"/>
    </source>
</evidence>
<dbReference type="GO" id="GO:0043953">
    <property type="term" value="P:protein transport by the Tat complex"/>
    <property type="evidence" value="ECO:0007669"/>
    <property type="project" value="UniProtKB-UniRule"/>
</dbReference>
<dbReference type="EMBL" id="CP022347">
    <property type="protein sequence ID" value="ASQ30012.1"/>
    <property type="molecule type" value="Genomic_DNA"/>
</dbReference>
<dbReference type="InterPro" id="IPR006312">
    <property type="entry name" value="TatA/E"/>
</dbReference>
<evidence type="ECO:0000256" key="7">
    <source>
        <dbReference type="ARBA" id="ARBA00023010"/>
    </source>
</evidence>
<organism evidence="10 11">
    <name type="scientific">Campylobacter avium LMG 24591</name>
    <dbReference type="NCBI Taxonomy" id="522484"/>
    <lineage>
        <taxon>Bacteria</taxon>
        <taxon>Pseudomonadati</taxon>
        <taxon>Campylobacterota</taxon>
        <taxon>Epsilonproteobacteria</taxon>
        <taxon>Campylobacterales</taxon>
        <taxon>Campylobacteraceae</taxon>
        <taxon>Campylobacter</taxon>
    </lineage>
</organism>
<dbReference type="GO" id="GO:0008320">
    <property type="term" value="F:protein transmembrane transporter activity"/>
    <property type="evidence" value="ECO:0007669"/>
    <property type="project" value="UniProtKB-UniRule"/>
</dbReference>
<dbReference type="Pfam" id="PF02416">
    <property type="entry name" value="TatA_B_E"/>
    <property type="match status" value="1"/>
</dbReference>
<evidence type="ECO:0000313" key="10">
    <source>
        <dbReference type="EMBL" id="ASQ30012.1"/>
    </source>
</evidence>
<evidence type="ECO:0000256" key="2">
    <source>
        <dbReference type="ARBA" id="ARBA00022448"/>
    </source>
</evidence>
<reference evidence="10 11" key="1">
    <citation type="submission" date="2017-07" db="EMBL/GenBank/DDBJ databases">
        <title>Analysis of two Campylobacter avium genomes and identification of a novel hippuricase gene.</title>
        <authorList>
            <person name="Miller W.G."/>
            <person name="Chapman M.H."/>
            <person name="Yee E."/>
            <person name="Revez J."/>
            <person name="Bono J.L."/>
            <person name="Rossi M."/>
        </authorList>
    </citation>
    <scope>NUCLEOTIDE SEQUENCE [LARGE SCALE GENOMIC DNA]</scope>
    <source>
        <strain evidence="10 11">LMG 24591</strain>
    </source>
</reference>
<dbReference type="Proteomes" id="UP000201169">
    <property type="component" value="Chromosome"/>
</dbReference>
<accession>A0A222MWF5</accession>
<comment type="function">
    <text evidence="9">Part of the twin-arginine translocation (Tat) system that transports large folded proteins containing a characteristic twin-arginine motif in their signal peptide across membranes. TatA could form the protein-conducting channel of the Tat system.</text>
</comment>
<keyword evidence="4 9" id="KW-0812">Transmembrane</keyword>
<dbReference type="NCBIfam" id="TIGR01411">
    <property type="entry name" value="tatAE"/>
    <property type="match status" value="1"/>
</dbReference>
<keyword evidence="11" id="KW-1185">Reference proteome</keyword>
<dbReference type="AlphaFoldDB" id="A0A222MWF5"/>
<comment type="subcellular location">
    <subcellularLocation>
        <location evidence="1 9">Cell membrane</location>
        <topology evidence="1 9">Single-pass membrane protein</topology>
    </subcellularLocation>
</comment>
<sequence>MGLSSIGPGQWLIILLIIVLLFGAKKIPELAKGLGRGIKTFKDEMSSDDKKDIQKIEEKQETAAFKADEQSAKSEEKKA</sequence>
<proteinExistence type="inferred from homology"/>
<dbReference type="Gene3D" id="1.20.5.3310">
    <property type="match status" value="1"/>
</dbReference>
<evidence type="ECO:0000256" key="6">
    <source>
        <dbReference type="ARBA" id="ARBA00022989"/>
    </source>
</evidence>
<feature type="transmembrane region" description="Helical" evidence="9">
    <location>
        <begin position="6"/>
        <end position="24"/>
    </location>
</feature>
<dbReference type="PANTHER" id="PTHR42982:SF1">
    <property type="entry name" value="SEC-INDEPENDENT PROTEIN TRANSLOCASE PROTEIN TATA"/>
    <property type="match status" value="1"/>
</dbReference>
<dbReference type="PANTHER" id="PTHR42982">
    <property type="entry name" value="SEC-INDEPENDENT PROTEIN TRANSLOCASE PROTEIN TATA"/>
    <property type="match status" value="1"/>
</dbReference>
<keyword evidence="3 9" id="KW-1003">Cell membrane</keyword>
<keyword evidence="5 9" id="KW-0653">Protein transport</keyword>
<dbReference type="GO" id="GO:0033281">
    <property type="term" value="C:TAT protein transport complex"/>
    <property type="evidence" value="ECO:0007669"/>
    <property type="project" value="UniProtKB-UniRule"/>
</dbReference>
<keyword evidence="2 9" id="KW-0813">Transport</keyword>
<dbReference type="RefSeq" id="WP_094324800.1">
    <property type="nucleotide sequence ID" value="NZ_CP022347.1"/>
</dbReference>
<evidence type="ECO:0000256" key="8">
    <source>
        <dbReference type="ARBA" id="ARBA00023136"/>
    </source>
</evidence>